<organism evidence="2 3">
    <name type="scientific">Rhizophagus clarus</name>
    <dbReference type="NCBI Taxonomy" id="94130"/>
    <lineage>
        <taxon>Eukaryota</taxon>
        <taxon>Fungi</taxon>
        <taxon>Fungi incertae sedis</taxon>
        <taxon>Mucoromycota</taxon>
        <taxon>Glomeromycotina</taxon>
        <taxon>Glomeromycetes</taxon>
        <taxon>Glomerales</taxon>
        <taxon>Glomeraceae</taxon>
        <taxon>Rhizophagus</taxon>
    </lineage>
</organism>
<keyword evidence="1" id="KW-1133">Transmembrane helix</keyword>
<evidence type="ECO:0000313" key="3">
    <source>
        <dbReference type="Proteomes" id="UP000615446"/>
    </source>
</evidence>
<evidence type="ECO:0000256" key="1">
    <source>
        <dbReference type="SAM" id="Phobius"/>
    </source>
</evidence>
<sequence length="78" mass="9425">MANEIIRIITGNRFYIINFFYWFQVKEGRIIYPLHVLLFTLSMYYWIILAMISLNFKMNSFDILVVIYSAQLLYQGTK</sequence>
<dbReference type="AlphaFoldDB" id="A0A8H3LBD8"/>
<keyword evidence="1" id="KW-0812">Transmembrane</keyword>
<name>A0A8H3LBD8_9GLOM</name>
<gene>
    <name evidence="2" type="ORF">RCL2_000970100</name>
</gene>
<comment type="caution">
    <text evidence="2">The sequence shown here is derived from an EMBL/GenBank/DDBJ whole genome shotgun (WGS) entry which is preliminary data.</text>
</comment>
<reference evidence="2" key="1">
    <citation type="submission" date="2019-10" db="EMBL/GenBank/DDBJ databases">
        <title>Conservation and host-specific expression of non-tandemly repeated heterogenous ribosome RNA gene in arbuscular mycorrhizal fungi.</title>
        <authorList>
            <person name="Maeda T."/>
            <person name="Kobayashi Y."/>
            <person name="Nakagawa T."/>
            <person name="Ezawa T."/>
            <person name="Yamaguchi K."/>
            <person name="Bino T."/>
            <person name="Nishimoto Y."/>
            <person name="Shigenobu S."/>
            <person name="Kawaguchi M."/>
        </authorList>
    </citation>
    <scope>NUCLEOTIDE SEQUENCE</scope>
    <source>
        <strain evidence="2">HR1</strain>
    </source>
</reference>
<accession>A0A8H3LBD8</accession>
<proteinExistence type="predicted"/>
<evidence type="ECO:0000313" key="2">
    <source>
        <dbReference type="EMBL" id="GES82499.1"/>
    </source>
</evidence>
<keyword evidence="1" id="KW-0472">Membrane</keyword>
<protein>
    <submittedName>
        <fullName evidence="2">Uncharacterized protein</fullName>
    </submittedName>
</protein>
<dbReference type="EMBL" id="BLAL01000060">
    <property type="protein sequence ID" value="GES82499.1"/>
    <property type="molecule type" value="Genomic_DNA"/>
</dbReference>
<dbReference type="Proteomes" id="UP000615446">
    <property type="component" value="Unassembled WGS sequence"/>
</dbReference>
<feature type="transmembrane region" description="Helical" evidence="1">
    <location>
        <begin position="30"/>
        <end position="52"/>
    </location>
</feature>